<keyword evidence="4 9" id="KW-1133">Transmembrane helix</keyword>
<evidence type="ECO:0000313" key="12">
    <source>
        <dbReference type="Proteomes" id="UP000267096"/>
    </source>
</evidence>
<feature type="transmembrane region" description="Helical" evidence="9">
    <location>
        <begin position="95"/>
        <end position="117"/>
    </location>
</feature>
<evidence type="ECO:0000313" key="11">
    <source>
        <dbReference type="EMBL" id="VDK55243.1"/>
    </source>
</evidence>
<organism evidence="11 12">
    <name type="scientific">Anisakis simplex</name>
    <name type="common">Herring worm</name>
    <dbReference type="NCBI Taxonomy" id="6269"/>
    <lineage>
        <taxon>Eukaryota</taxon>
        <taxon>Metazoa</taxon>
        <taxon>Ecdysozoa</taxon>
        <taxon>Nematoda</taxon>
        <taxon>Chromadorea</taxon>
        <taxon>Rhabditida</taxon>
        <taxon>Spirurina</taxon>
        <taxon>Ascaridomorpha</taxon>
        <taxon>Ascaridoidea</taxon>
        <taxon>Anisakidae</taxon>
        <taxon>Anisakis</taxon>
        <taxon>Anisakis simplex complex</taxon>
    </lineage>
</organism>
<dbReference type="GO" id="GO:0005886">
    <property type="term" value="C:plasma membrane"/>
    <property type="evidence" value="ECO:0007669"/>
    <property type="project" value="TreeGrafter"/>
</dbReference>
<name>A0A3P6RGY8_ANISI</name>
<sequence length="711" mass="80398">MLTVEEGGVGNVPQTNHSLLNNPNLQDDFSDDELLESRTIPVWLALFLCVAWICACAGLFCLWETRWSYFTSLYFFFISLSTIGLGDVVPDHPHMLILMFWLVIIGLSIVSMLLSVIQIKIEEWLYHLMIRMRKEYQRALANGDPVERQAILNKLMKKEPWFMRNMAQHLISENQAAELDHQAETFERSVCQVNNKNIQTEPPNLIDSIIEQSDNETQLSQQQQFNNMSTDAASLASELITSPLQADMSTQWSVNTDMRSESRTLDMPRLESALPLSNMVWQSQDTLESFSDAISDATSPCKSIIEAVDRSMQVSAISCLDRSQQFDPLPASVCGVQTDIAQFQVDEIMLRLHEIQEKSKKKPMLMDRSMETSLQQFDAKDESGEENDKTEQISQSTQYDIAPVVVDISITADLNSQMVEEGTETEQNECLLNRSMETDAWMAQLQMPECSRSVQTHFDEDEVLSLLVVELDELATKRTTSKQQVRIFDDNVNERSTQCEPQIKDTCDTCMQTMLEMCDFDSDSSARARSSSLVSLRGSTDTEEPAPVAKQDLIIQTDDSYLKIARRLDQIRNNRTASLHICAAKPLRFPQDDDPSNSNRQRSEKWPGKVVSFSMDSDAATIEEGPSNLSDSDTLQPRTDRFYGKSRSISPAPLTRPNGSTLIRRKQSLPVSIQPGKVSDFVRQHERGVHSPGKMSSRSMVTIIDMRDQGC</sequence>
<dbReference type="Pfam" id="PF07885">
    <property type="entry name" value="Ion_trans_2"/>
    <property type="match status" value="1"/>
</dbReference>
<dbReference type="AlphaFoldDB" id="A0A3P6RGY8"/>
<dbReference type="InterPro" id="IPR013099">
    <property type="entry name" value="K_chnl_dom"/>
</dbReference>
<evidence type="ECO:0000256" key="9">
    <source>
        <dbReference type="SAM" id="Phobius"/>
    </source>
</evidence>
<dbReference type="EMBL" id="UYRR01032338">
    <property type="protein sequence ID" value="VDK55243.1"/>
    <property type="molecule type" value="Genomic_DNA"/>
</dbReference>
<dbReference type="SUPFAM" id="SSF81324">
    <property type="entry name" value="Voltage-gated potassium channels"/>
    <property type="match status" value="1"/>
</dbReference>
<keyword evidence="5" id="KW-0406">Ion transport</keyword>
<proteinExistence type="predicted"/>
<dbReference type="GO" id="GO:0015271">
    <property type="term" value="F:outward rectifier potassium channel activity"/>
    <property type="evidence" value="ECO:0007669"/>
    <property type="project" value="TreeGrafter"/>
</dbReference>
<keyword evidence="2" id="KW-0813">Transport</keyword>
<feature type="compositionally biased region" description="Polar residues" evidence="8">
    <location>
        <begin position="627"/>
        <end position="637"/>
    </location>
</feature>
<evidence type="ECO:0000256" key="7">
    <source>
        <dbReference type="ARBA" id="ARBA00023303"/>
    </source>
</evidence>
<dbReference type="PANTHER" id="PTHR11003">
    <property type="entry name" value="POTASSIUM CHANNEL, SUBFAMILY K"/>
    <property type="match status" value="1"/>
</dbReference>
<comment type="subcellular location">
    <subcellularLocation>
        <location evidence="1">Membrane</location>
        <topology evidence="1">Multi-pass membrane protein</topology>
    </subcellularLocation>
</comment>
<feature type="transmembrane region" description="Helical" evidence="9">
    <location>
        <begin position="40"/>
        <end position="62"/>
    </location>
</feature>
<evidence type="ECO:0000256" key="8">
    <source>
        <dbReference type="SAM" id="MobiDB-lite"/>
    </source>
</evidence>
<keyword evidence="6 9" id="KW-0472">Membrane</keyword>
<evidence type="ECO:0000256" key="1">
    <source>
        <dbReference type="ARBA" id="ARBA00004141"/>
    </source>
</evidence>
<dbReference type="PANTHER" id="PTHR11003:SF86">
    <property type="entry name" value="POTASSIUM CHANNEL DOMAIN-CONTAINING PROTEIN"/>
    <property type="match status" value="1"/>
</dbReference>
<protein>
    <recommendedName>
        <fullName evidence="10">Potassium channel domain-containing protein</fullName>
    </recommendedName>
</protein>
<feature type="region of interest" description="Disordered" evidence="8">
    <location>
        <begin position="375"/>
        <end position="396"/>
    </location>
</feature>
<evidence type="ECO:0000259" key="10">
    <source>
        <dbReference type="Pfam" id="PF07885"/>
    </source>
</evidence>
<evidence type="ECO:0000256" key="3">
    <source>
        <dbReference type="ARBA" id="ARBA00022692"/>
    </source>
</evidence>
<keyword evidence="3 9" id="KW-0812">Transmembrane</keyword>
<dbReference type="GO" id="GO:0022841">
    <property type="term" value="F:potassium ion leak channel activity"/>
    <property type="evidence" value="ECO:0007669"/>
    <property type="project" value="TreeGrafter"/>
</dbReference>
<feature type="region of interest" description="Disordered" evidence="8">
    <location>
        <begin position="587"/>
        <end position="660"/>
    </location>
</feature>
<feature type="compositionally biased region" description="Basic and acidic residues" evidence="8">
    <location>
        <begin position="378"/>
        <end position="391"/>
    </location>
</feature>
<dbReference type="Proteomes" id="UP000267096">
    <property type="component" value="Unassembled WGS sequence"/>
</dbReference>
<keyword evidence="7" id="KW-0407">Ion channel</keyword>
<dbReference type="InterPro" id="IPR003280">
    <property type="entry name" value="2pore_dom_K_chnl"/>
</dbReference>
<gene>
    <name evidence="11" type="ORF">ASIM_LOCUS15461</name>
</gene>
<accession>A0A3P6RGY8</accession>
<evidence type="ECO:0000256" key="6">
    <source>
        <dbReference type="ARBA" id="ARBA00023136"/>
    </source>
</evidence>
<evidence type="ECO:0000256" key="5">
    <source>
        <dbReference type="ARBA" id="ARBA00023065"/>
    </source>
</evidence>
<dbReference type="GO" id="GO:0030322">
    <property type="term" value="P:stabilization of membrane potential"/>
    <property type="evidence" value="ECO:0007669"/>
    <property type="project" value="TreeGrafter"/>
</dbReference>
<feature type="domain" description="Potassium channel" evidence="10">
    <location>
        <begin position="48"/>
        <end position="122"/>
    </location>
</feature>
<dbReference type="OrthoDB" id="297496at2759"/>
<evidence type="ECO:0000256" key="2">
    <source>
        <dbReference type="ARBA" id="ARBA00022448"/>
    </source>
</evidence>
<dbReference type="Gene3D" id="1.10.287.70">
    <property type="match status" value="1"/>
</dbReference>
<feature type="transmembrane region" description="Helical" evidence="9">
    <location>
        <begin position="69"/>
        <end position="89"/>
    </location>
</feature>
<evidence type="ECO:0000256" key="4">
    <source>
        <dbReference type="ARBA" id="ARBA00022989"/>
    </source>
</evidence>
<reference evidence="11 12" key="1">
    <citation type="submission" date="2018-11" db="EMBL/GenBank/DDBJ databases">
        <authorList>
            <consortium name="Pathogen Informatics"/>
        </authorList>
    </citation>
    <scope>NUCLEOTIDE SEQUENCE [LARGE SCALE GENOMIC DNA]</scope>
</reference>
<keyword evidence="12" id="KW-1185">Reference proteome</keyword>